<dbReference type="CDD" id="cd18673">
    <property type="entry name" value="PIN_XRN1-2-like"/>
    <property type="match status" value="1"/>
</dbReference>
<dbReference type="AlphaFoldDB" id="A0A0D3JEP8"/>
<dbReference type="eggNOG" id="KOG2044">
    <property type="taxonomic scope" value="Eukaryota"/>
</dbReference>
<dbReference type="KEGG" id="ehx:EMIHUDRAFT_44839"/>
<dbReference type="PANTHER" id="PTHR12341:SF41">
    <property type="entry name" value="5'-3' EXORIBONUCLEASE 2"/>
    <property type="match status" value="1"/>
</dbReference>
<evidence type="ECO:0000256" key="1">
    <source>
        <dbReference type="SAM" id="MobiDB-lite"/>
    </source>
</evidence>
<evidence type="ECO:0000259" key="2">
    <source>
        <dbReference type="Pfam" id="PF03159"/>
    </source>
</evidence>
<evidence type="ECO:0000313" key="4">
    <source>
        <dbReference type="Proteomes" id="UP000013827"/>
    </source>
</evidence>
<dbReference type="GeneID" id="17271154"/>
<name>A0A0D3JEP8_EMIH1</name>
<proteinExistence type="predicted"/>
<dbReference type="Pfam" id="PF03159">
    <property type="entry name" value="XRN_N"/>
    <property type="match status" value="1"/>
</dbReference>
<dbReference type="PaxDb" id="2903-EOD21983"/>
<reference evidence="4" key="1">
    <citation type="journal article" date="2013" name="Nature">
        <title>Pan genome of the phytoplankton Emiliania underpins its global distribution.</title>
        <authorList>
            <person name="Read B.A."/>
            <person name="Kegel J."/>
            <person name="Klute M.J."/>
            <person name="Kuo A."/>
            <person name="Lefebvre S.C."/>
            <person name="Maumus F."/>
            <person name="Mayer C."/>
            <person name="Miller J."/>
            <person name="Monier A."/>
            <person name="Salamov A."/>
            <person name="Young J."/>
            <person name="Aguilar M."/>
            <person name="Claverie J.M."/>
            <person name="Frickenhaus S."/>
            <person name="Gonzalez K."/>
            <person name="Herman E.K."/>
            <person name="Lin Y.C."/>
            <person name="Napier J."/>
            <person name="Ogata H."/>
            <person name="Sarno A.F."/>
            <person name="Shmutz J."/>
            <person name="Schroeder D."/>
            <person name="de Vargas C."/>
            <person name="Verret F."/>
            <person name="von Dassow P."/>
            <person name="Valentin K."/>
            <person name="Van de Peer Y."/>
            <person name="Wheeler G."/>
            <person name="Dacks J.B."/>
            <person name="Delwiche C.F."/>
            <person name="Dyhrman S.T."/>
            <person name="Glockner G."/>
            <person name="John U."/>
            <person name="Richards T."/>
            <person name="Worden A.Z."/>
            <person name="Zhang X."/>
            <person name="Grigoriev I.V."/>
            <person name="Allen A.E."/>
            <person name="Bidle K."/>
            <person name="Borodovsky M."/>
            <person name="Bowler C."/>
            <person name="Brownlee C."/>
            <person name="Cock J.M."/>
            <person name="Elias M."/>
            <person name="Gladyshev V.N."/>
            <person name="Groth M."/>
            <person name="Guda C."/>
            <person name="Hadaegh A."/>
            <person name="Iglesias-Rodriguez M.D."/>
            <person name="Jenkins J."/>
            <person name="Jones B.M."/>
            <person name="Lawson T."/>
            <person name="Leese F."/>
            <person name="Lindquist E."/>
            <person name="Lobanov A."/>
            <person name="Lomsadze A."/>
            <person name="Malik S.B."/>
            <person name="Marsh M.E."/>
            <person name="Mackinder L."/>
            <person name="Mock T."/>
            <person name="Mueller-Roeber B."/>
            <person name="Pagarete A."/>
            <person name="Parker M."/>
            <person name="Probert I."/>
            <person name="Quesneville H."/>
            <person name="Raines C."/>
            <person name="Rensing S.A."/>
            <person name="Riano-Pachon D.M."/>
            <person name="Richier S."/>
            <person name="Rokitta S."/>
            <person name="Shiraiwa Y."/>
            <person name="Soanes D.M."/>
            <person name="van der Giezen M."/>
            <person name="Wahlund T.M."/>
            <person name="Williams B."/>
            <person name="Wilson W."/>
            <person name="Wolfe G."/>
            <person name="Wurch L.L."/>
        </authorList>
    </citation>
    <scope>NUCLEOTIDE SEQUENCE</scope>
</reference>
<dbReference type="EnsemblProtists" id="EOD25608">
    <property type="protein sequence ID" value="EOD25608"/>
    <property type="gene ID" value="EMIHUDRAFT_44839"/>
</dbReference>
<dbReference type="InterPro" id="IPR027073">
    <property type="entry name" value="5_3_exoribonuclease"/>
</dbReference>
<dbReference type="GO" id="GO:0004534">
    <property type="term" value="F:5'-3' RNA exonuclease activity"/>
    <property type="evidence" value="ECO:0007669"/>
    <property type="project" value="TreeGrafter"/>
</dbReference>
<dbReference type="GeneID" id="17267528"/>
<dbReference type="GO" id="GO:0005634">
    <property type="term" value="C:nucleus"/>
    <property type="evidence" value="ECO:0007669"/>
    <property type="project" value="TreeGrafter"/>
</dbReference>
<feature type="domain" description="Xrn1 N-terminal" evidence="2">
    <location>
        <begin position="1"/>
        <end position="178"/>
    </location>
</feature>
<dbReference type="GO" id="GO:0003723">
    <property type="term" value="F:RNA binding"/>
    <property type="evidence" value="ECO:0007669"/>
    <property type="project" value="TreeGrafter"/>
</dbReference>
<evidence type="ECO:0000313" key="3">
    <source>
        <dbReference type="EnsemblProtists" id="EOD21983"/>
    </source>
</evidence>
<keyword evidence="4" id="KW-1185">Reference proteome</keyword>
<dbReference type="InterPro" id="IPR004859">
    <property type="entry name" value="Xrn1_N"/>
</dbReference>
<accession>A0A0D3JEP8</accession>
<dbReference type="HOGENOM" id="CLU_006038_4_2_1"/>
<organism evidence="3 4">
    <name type="scientific">Emiliania huxleyi (strain CCMP1516)</name>
    <dbReference type="NCBI Taxonomy" id="280463"/>
    <lineage>
        <taxon>Eukaryota</taxon>
        <taxon>Haptista</taxon>
        <taxon>Haptophyta</taxon>
        <taxon>Prymnesiophyceae</taxon>
        <taxon>Isochrysidales</taxon>
        <taxon>Noelaerhabdaceae</taxon>
        <taxon>Emiliania</taxon>
    </lineage>
</organism>
<feature type="compositionally biased region" description="Basic and acidic residues" evidence="1">
    <location>
        <begin position="121"/>
        <end position="143"/>
    </location>
</feature>
<dbReference type="EnsemblProtists" id="EOD21983">
    <property type="protein sequence ID" value="EOD21983"/>
    <property type="gene ID" value="EMIHUDRAFT_44798"/>
</dbReference>
<sequence>MGVPSFFRWLAERYPLSLERLHRPCGSEGEESHAGAGPIDNLYLDLNGIIHPCFHPEHGPPPASEDEVFLAILAYIDRLLEVVRPTSLLYLAVDGPAPRAKMNQQRSRRFKSAAEAVAREQLRREVEQEWRDVGKEPPPRADGGEGGGGGLKDSNIITPGTPFMATLGRWLRHYAYARI</sequence>
<dbReference type="PANTHER" id="PTHR12341">
    <property type="entry name" value="5'-&gt;3' EXORIBONUCLEASE"/>
    <property type="match status" value="1"/>
</dbReference>
<dbReference type="RefSeq" id="XP_005774412.1">
    <property type="nucleotide sequence ID" value="XM_005774355.1"/>
</dbReference>
<dbReference type="RefSeq" id="XP_005778037.1">
    <property type="nucleotide sequence ID" value="XM_005777980.1"/>
</dbReference>
<feature type="region of interest" description="Disordered" evidence="1">
    <location>
        <begin position="121"/>
        <end position="157"/>
    </location>
</feature>
<dbReference type="GO" id="GO:0000956">
    <property type="term" value="P:nuclear-transcribed mRNA catabolic process"/>
    <property type="evidence" value="ECO:0007669"/>
    <property type="project" value="TreeGrafter"/>
</dbReference>
<dbReference type="KEGG" id="ehx:EMIHUDRAFT_44798"/>
<reference evidence="3" key="2">
    <citation type="submission" date="2024-10" db="UniProtKB">
        <authorList>
            <consortium name="EnsemblProtists"/>
        </authorList>
    </citation>
    <scope>IDENTIFICATION</scope>
</reference>
<dbReference type="OMA" id="DINTRMT"/>
<dbReference type="Proteomes" id="UP000013827">
    <property type="component" value="Unassembled WGS sequence"/>
</dbReference>
<dbReference type="STRING" id="2903.R1CRJ5"/>
<protein>
    <recommendedName>
        <fullName evidence="2">Xrn1 N-terminal domain-containing protein</fullName>
    </recommendedName>
</protein>
<dbReference type="Gene3D" id="3.40.50.12390">
    <property type="match status" value="1"/>
</dbReference>